<accession>A0A9P6HX09</accession>
<evidence type="ECO:0000313" key="1">
    <source>
        <dbReference type="EMBL" id="KAF9793106.1"/>
    </source>
</evidence>
<dbReference type="Proteomes" id="UP000736335">
    <property type="component" value="Unassembled WGS sequence"/>
</dbReference>
<protein>
    <submittedName>
        <fullName evidence="1">Uncharacterized protein</fullName>
    </submittedName>
</protein>
<organism evidence="1 2">
    <name type="scientific">Thelephora terrestris</name>
    <dbReference type="NCBI Taxonomy" id="56493"/>
    <lineage>
        <taxon>Eukaryota</taxon>
        <taxon>Fungi</taxon>
        <taxon>Dikarya</taxon>
        <taxon>Basidiomycota</taxon>
        <taxon>Agaricomycotina</taxon>
        <taxon>Agaricomycetes</taxon>
        <taxon>Thelephorales</taxon>
        <taxon>Thelephoraceae</taxon>
        <taxon>Thelephora</taxon>
    </lineage>
</organism>
<reference evidence="1" key="2">
    <citation type="submission" date="2020-11" db="EMBL/GenBank/DDBJ databases">
        <authorList>
            <consortium name="DOE Joint Genome Institute"/>
            <person name="Kuo A."/>
            <person name="Miyauchi S."/>
            <person name="Kiss E."/>
            <person name="Drula E."/>
            <person name="Kohler A."/>
            <person name="Sanchez-Garcia M."/>
            <person name="Andreopoulos B."/>
            <person name="Barry K.W."/>
            <person name="Bonito G."/>
            <person name="Buee M."/>
            <person name="Carver A."/>
            <person name="Chen C."/>
            <person name="Cichocki N."/>
            <person name="Clum A."/>
            <person name="Culley D."/>
            <person name="Crous P.W."/>
            <person name="Fauchery L."/>
            <person name="Girlanda M."/>
            <person name="Hayes R."/>
            <person name="Keri Z."/>
            <person name="Labutti K."/>
            <person name="Lipzen A."/>
            <person name="Lombard V."/>
            <person name="Magnuson J."/>
            <person name="Maillard F."/>
            <person name="Morin E."/>
            <person name="Murat C."/>
            <person name="Nolan M."/>
            <person name="Ohm R."/>
            <person name="Pangilinan J."/>
            <person name="Pereira M."/>
            <person name="Perotto S."/>
            <person name="Peter M."/>
            <person name="Riley R."/>
            <person name="Sitrit Y."/>
            <person name="Stielow B."/>
            <person name="Szollosi G."/>
            <person name="Zifcakova L."/>
            <person name="Stursova M."/>
            <person name="Spatafora J.W."/>
            <person name="Tedersoo L."/>
            <person name="Vaario L.-M."/>
            <person name="Yamada A."/>
            <person name="Yan M."/>
            <person name="Wang P."/>
            <person name="Xu J."/>
            <person name="Bruns T."/>
            <person name="Baldrian P."/>
            <person name="Vilgalys R."/>
            <person name="Henrissat B."/>
            <person name="Grigoriev I.V."/>
            <person name="Hibbett D."/>
            <person name="Nagy L.G."/>
            <person name="Martin F.M."/>
        </authorList>
    </citation>
    <scope>NUCLEOTIDE SEQUENCE</scope>
    <source>
        <strain evidence="1">UH-Tt-Lm1</strain>
    </source>
</reference>
<dbReference type="PROSITE" id="PS00018">
    <property type="entry name" value="EF_HAND_1"/>
    <property type="match status" value="1"/>
</dbReference>
<name>A0A9P6HX09_9AGAM</name>
<dbReference type="EMBL" id="WIUZ02000001">
    <property type="protein sequence ID" value="KAF9793106.1"/>
    <property type="molecule type" value="Genomic_DNA"/>
</dbReference>
<evidence type="ECO:0000313" key="2">
    <source>
        <dbReference type="Proteomes" id="UP000736335"/>
    </source>
</evidence>
<keyword evidence="2" id="KW-1185">Reference proteome</keyword>
<dbReference type="InterPro" id="IPR018247">
    <property type="entry name" value="EF_Hand_1_Ca_BS"/>
</dbReference>
<sequence length="272" mass="30185">MNLHPGDQFRGYPFDSSGFDHQAPNLLCQLPANTQHDSSIIPLHMPAANWNRDRMLTTFYLALSHRRASHMGHQRSDTRRNVAIHSFTKNPCSGISNGMAVENRKILGGWRVRGWRGVADILGSEGDAIFQLCSGFPSAHRDYLEGSTVRQDNTNGCFFVNLPKRTHVVKTEPFKDQFGPRVQRVNGSVSGWTSEHSKRAWPRVRPALLVSASSKSVTLPNAKSPQAIAPAVKQTHADSLNQSTRKVTCQRVCGEPYKDIDSSGVISMPEIQ</sequence>
<reference evidence="1" key="1">
    <citation type="journal article" date="2020" name="Nat. Commun.">
        <title>Large-scale genome sequencing of mycorrhizal fungi provides insights into the early evolution of symbiotic traits.</title>
        <authorList>
            <person name="Miyauchi S."/>
            <person name="Kiss E."/>
            <person name="Kuo A."/>
            <person name="Drula E."/>
            <person name="Kohler A."/>
            <person name="Sanchez-Garcia M."/>
            <person name="Morin E."/>
            <person name="Andreopoulos B."/>
            <person name="Barry K.W."/>
            <person name="Bonito G."/>
            <person name="Buee M."/>
            <person name="Carver A."/>
            <person name="Chen C."/>
            <person name="Cichocki N."/>
            <person name="Clum A."/>
            <person name="Culley D."/>
            <person name="Crous P.W."/>
            <person name="Fauchery L."/>
            <person name="Girlanda M."/>
            <person name="Hayes R.D."/>
            <person name="Keri Z."/>
            <person name="LaButti K."/>
            <person name="Lipzen A."/>
            <person name="Lombard V."/>
            <person name="Magnuson J."/>
            <person name="Maillard F."/>
            <person name="Murat C."/>
            <person name="Nolan M."/>
            <person name="Ohm R.A."/>
            <person name="Pangilinan J."/>
            <person name="Pereira M.F."/>
            <person name="Perotto S."/>
            <person name="Peter M."/>
            <person name="Pfister S."/>
            <person name="Riley R."/>
            <person name="Sitrit Y."/>
            <person name="Stielow J.B."/>
            <person name="Szollosi G."/>
            <person name="Zifcakova L."/>
            <person name="Stursova M."/>
            <person name="Spatafora J.W."/>
            <person name="Tedersoo L."/>
            <person name="Vaario L.M."/>
            <person name="Yamada A."/>
            <person name="Yan M."/>
            <person name="Wang P."/>
            <person name="Xu J."/>
            <person name="Bruns T."/>
            <person name="Baldrian P."/>
            <person name="Vilgalys R."/>
            <person name="Dunand C."/>
            <person name="Henrissat B."/>
            <person name="Grigoriev I.V."/>
            <person name="Hibbett D."/>
            <person name="Nagy L.G."/>
            <person name="Martin F.M."/>
        </authorList>
    </citation>
    <scope>NUCLEOTIDE SEQUENCE</scope>
    <source>
        <strain evidence="1">UH-Tt-Lm1</strain>
    </source>
</reference>
<proteinExistence type="predicted"/>
<gene>
    <name evidence="1" type="ORF">BJ322DRAFT_1016710</name>
</gene>
<comment type="caution">
    <text evidence="1">The sequence shown here is derived from an EMBL/GenBank/DDBJ whole genome shotgun (WGS) entry which is preliminary data.</text>
</comment>
<dbReference type="AlphaFoldDB" id="A0A9P6HX09"/>